<dbReference type="SUPFAM" id="SSF102588">
    <property type="entry name" value="LmbE-like"/>
    <property type="match status" value="1"/>
</dbReference>
<name>A0A1H8UJJ0_9EURY</name>
<dbReference type="Gene3D" id="3.40.50.10320">
    <property type="entry name" value="LmbE-like"/>
    <property type="match status" value="1"/>
</dbReference>
<dbReference type="Proteomes" id="UP000199126">
    <property type="component" value="Unassembled WGS sequence"/>
</dbReference>
<dbReference type="OrthoDB" id="70547at2157"/>
<proteinExistence type="predicted"/>
<protein>
    <submittedName>
        <fullName evidence="1">N-acetylglucosaminyl deacetylase, LmbE family</fullName>
    </submittedName>
</protein>
<dbReference type="GO" id="GO:0016811">
    <property type="term" value="F:hydrolase activity, acting on carbon-nitrogen (but not peptide) bonds, in linear amides"/>
    <property type="evidence" value="ECO:0007669"/>
    <property type="project" value="TreeGrafter"/>
</dbReference>
<dbReference type="RefSeq" id="WP_089826249.1">
    <property type="nucleotide sequence ID" value="NZ_FODV01000011.1"/>
</dbReference>
<organism evidence="1 2">
    <name type="scientific">Halogranum amylolyticum</name>
    <dbReference type="NCBI Taxonomy" id="660520"/>
    <lineage>
        <taxon>Archaea</taxon>
        <taxon>Methanobacteriati</taxon>
        <taxon>Methanobacteriota</taxon>
        <taxon>Stenosarchaea group</taxon>
        <taxon>Halobacteria</taxon>
        <taxon>Halobacteriales</taxon>
        <taxon>Haloferacaceae</taxon>
    </lineage>
</organism>
<dbReference type="InterPro" id="IPR024078">
    <property type="entry name" value="LmbE-like_dom_sf"/>
</dbReference>
<dbReference type="AlphaFoldDB" id="A0A1H8UJJ0"/>
<dbReference type="InterPro" id="IPR003737">
    <property type="entry name" value="GlcNAc_PI_deacetylase-related"/>
</dbReference>
<keyword evidence="2" id="KW-1185">Reference proteome</keyword>
<dbReference type="PANTHER" id="PTHR12993:SF11">
    <property type="entry name" value="N-ACETYLGLUCOSAMINYL-PHOSPHATIDYLINOSITOL DE-N-ACETYLASE"/>
    <property type="match status" value="1"/>
</dbReference>
<reference evidence="2" key="1">
    <citation type="submission" date="2016-10" db="EMBL/GenBank/DDBJ databases">
        <authorList>
            <person name="Varghese N."/>
            <person name="Submissions S."/>
        </authorList>
    </citation>
    <scope>NUCLEOTIDE SEQUENCE [LARGE SCALE GENOMIC DNA]</scope>
    <source>
        <strain evidence="2">CGMCC 1.10121</strain>
    </source>
</reference>
<evidence type="ECO:0000313" key="1">
    <source>
        <dbReference type="EMBL" id="SEP03177.1"/>
    </source>
</evidence>
<gene>
    <name evidence="1" type="ORF">SAMN04487948_11173</name>
</gene>
<accession>A0A1H8UJJ0</accession>
<dbReference type="PANTHER" id="PTHR12993">
    <property type="entry name" value="N-ACETYLGLUCOSAMINYL-PHOSPHATIDYLINOSITOL DE-N-ACETYLASE-RELATED"/>
    <property type="match status" value="1"/>
</dbReference>
<sequence length="288" mass="32397">MSLETQRVLVIGAHPDDCDLKAGGVANKYCANGTDVKFVSMTNGASGHHTQGGATLVQRRTQEAQNAADVAGLDYEILDNPDGALEPSLSNRRTVIELIRNYNPDLVLTHRPHDYHPDHRYTSRLVQDAAYMVTVPNVCPNTQALAQDPVIAYLSDEFQRPYKFSPDAVVAVDDVMSEKFEMLDSHTSQFYEWLPYNAEILDTVPDDPESRRAWLQRGELPIIADLKRVADRFRDQLVERYGEERGQQIQYAEAFEACEYGRPLDEVGVDVLFPFELTATNNTALHEP</sequence>
<evidence type="ECO:0000313" key="2">
    <source>
        <dbReference type="Proteomes" id="UP000199126"/>
    </source>
</evidence>
<dbReference type="Pfam" id="PF02585">
    <property type="entry name" value="PIG-L"/>
    <property type="match status" value="1"/>
</dbReference>
<dbReference type="EMBL" id="FODV01000011">
    <property type="protein sequence ID" value="SEP03177.1"/>
    <property type="molecule type" value="Genomic_DNA"/>
</dbReference>